<dbReference type="AlphaFoldDB" id="A0A2U0SBR9"/>
<comment type="caution">
    <text evidence="1">The sequence shown here is derived from an EMBL/GenBank/DDBJ whole genome shotgun (WGS) entry which is preliminary data.</text>
</comment>
<dbReference type="PANTHER" id="PTHR42194:SF1">
    <property type="entry name" value="UPF0276 PROTEIN HI_1600"/>
    <property type="match status" value="1"/>
</dbReference>
<accession>A0A2U0SBR9</accession>
<dbReference type="PANTHER" id="PTHR42194">
    <property type="entry name" value="UPF0276 PROTEIN HI_1600"/>
    <property type="match status" value="1"/>
</dbReference>
<name>A0A2U0SBR9_9SPHN</name>
<organism evidence="1 2">
    <name type="scientific">Sphingomonas pokkalii</name>
    <dbReference type="NCBI Taxonomy" id="2175090"/>
    <lineage>
        <taxon>Bacteria</taxon>
        <taxon>Pseudomonadati</taxon>
        <taxon>Pseudomonadota</taxon>
        <taxon>Alphaproteobacteria</taxon>
        <taxon>Sphingomonadales</taxon>
        <taxon>Sphingomonadaceae</taxon>
        <taxon>Sphingomonas</taxon>
    </lineage>
</organism>
<keyword evidence="2" id="KW-1185">Reference proteome</keyword>
<sequence>MRTLTAGSRGLGLRPEFVDTLLESPAVQGLDFLEVAPENWMQIGGRKRDQLDRIADRYPLIAHGLSLSIADTEPLNTAFVRDVARFLDDYGIALYSDHLSAARDGTGYLYDLLPVPRRAENLPYLAGRIAQVQDITGRQLVLENVSAYHRYPGEMPEGAFFAELALRSGCGILLDINNAYVNARNHGTDASAFLRAPPSDAIVYYHIAGHLELADGFLLDTHGTPVADAVLDLARETLALHGPRPLLLERDNHMPPLDVLLADLNAIATAIDEGRHVLA</sequence>
<dbReference type="OrthoDB" id="9763101at2"/>
<dbReference type="NCBIfam" id="NF003818">
    <property type="entry name" value="PRK05409.1"/>
    <property type="match status" value="1"/>
</dbReference>
<dbReference type="InterPro" id="IPR036237">
    <property type="entry name" value="Xyl_isomerase-like_sf"/>
</dbReference>
<proteinExistence type="predicted"/>
<dbReference type="Gene3D" id="3.20.20.150">
    <property type="entry name" value="Divalent-metal-dependent TIM barrel enzymes"/>
    <property type="match status" value="1"/>
</dbReference>
<evidence type="ECO:0008006" key="3">
    <source>
        <dbReference type="Google" id="ProtNLM"/>
    </source>
</evidence>
<dbReference type="Pfam" id="PF05114">
    <property type="entry name" value="MbnB_TglH_ChrH"/>
    <property type="match status" value="1"/>
</dbReference>
<evidence type="ECO:0000313" key="2">
    <source>
        <dbReference type="Proteomes" id="UP000245890"/>
    </source>
</evidence>
<dbReference type="SUPFAM" id="SSF51658">
    <property type="entry name" value="Xylose isomerase-like"/>
    <property type="match status" value="1"/>
</dbReference>
<gene>
    <name evidence="1" type="ORF">DD559_05265</name>
</gene>
<dbReference type="RefSeq" id="WP_116468254.1">
    <property type="nucleotide sequence ID" value="NZ_QENQ01000001.1"/>
</dbReference>
<evidence type="ECO:0000313" key="1">
    <source>
        <dbReference type="EMBL" id="PVX28809.1"/>
    </source>
</evidence>
<protein>
    <recommendedName>
        <fullName evidence="3">DUF692 domain-containing protein</fullName>
    </recommendedName>
</protein>
<dbReference type="InterPro" id="IPR007801">
    <property type="entry name" value="MbnB/TglH/ChrH"/>
</dbReference>
<reference evidence="1 2" key="1">
    <citation type="submission" date="2018-05" db="EMBL/GenBank/DDBJ databases">
        <title>Description of Sphingomonas pokkalii sp nov, isolated from the rhizosphere of saline tolerant pokkali rice and its draft genome analysis.</title>
        <authorList>
            <person name="Menon R."/>
            <person name="Kumari S."/>
            <person name="Rameshkumar N."/>
        </authorList>
    </citation>
    <scope>NUCLEOTIDE SEQUENCE [LARGE SCALE GENOMIC DNA]</scope>
    <source>
        <strain evidence="1 2">L3B27</strain>
    </source>
</reference>
<dbReference type="Proteomes" id="UP000245890">
    <property type="component" value="Unassembled WGS sequence"/>
</dbReference>
<dbReference type="EMBL" id="QENQ01000001">
    <property type="protein sequence ID" value="PVX28809.1"/>
    <property type="molecule type" value="Genomic_DNA"/>
</dbReference>